<feature type="region of interest" description="Disordered" evidence="1">
    <location>
        <begin position="36"/>
        <end position="80"/>
    </location>
</feature>
<feature type="transmembrane region" description="Helical" evidence="2">
    <location>
        <begin position="6"/>
        <end position="24"/>
    </location>
</feature>
<organism evidence="3 4">
    <name type="scientific">Streptomyces uncialis</name>
    <dbReference type="NCBI Taxonomy" id="1048205"/>
    <lineage>
        <taxon>Bacteria</taxon>
        <taxon>Bacillati</taxon>
        <taxon>Actinomycetota</taxon>
        <taxon>Actinomycetes</taxon>
        <taxon>Kitasatosporales</taxon>
        <taxon>Streptomycetaceae</taxon>
        <taxon>Streptomyces</taxon>
    </lineage>
</organism>
<comment type="caution">
    <text evidence="3">The sequence shown here is derived from an EMBL/GenBank/DDBJ whole genome shotgun (WGS) entry which is preliminary data.</text>
</comment>
<dbReference type="Proteomes" id="UP000186455">
    <property type="component" value="Unassembled WGS sequence"/>
</dbReference>
<reference evidence="3 4" key="1">
    <citation type="submission" date="2015-06" db="EMBL/GenBank/DDBJ databases">
        <title>Cloning and characterization of the uncialamcin biosynthetic gene cluster.</title>
        <authorList>
            <person name="Yan X."/>
            <person name="Huang T."/>
            <person name="Ge H."/>
            <person name="Shen B."/>
        </authorList>
    </citation>
    <scope>NUCLEOTIDE SEQUENCE [LARGE SCALE GENOMIC DNA]</scope>
    <source>
        <strain evidence="3 4">DCA2648</strain>
    </source>
</reference>
<sequence length="80" mass="9071">MDAFTVVAVFVVVVVLGMMVIHQLHRRQHDRNMAFHYSETMPGVGRRQRGHHRPVARPEQAPRDATDGSDRSHGSDRGSR</sequence>
<evidence type="ECO:0000313" key="4">
    <source>
        <dbReference type="Proteomes" id="UP000186455"/>
    </source>
</evidence>
<keyword evidence="2" id="KW-0472">Membrane</keyword>
<accession>A0A1Q4VCP8</accession>
<keyword evidence="4" id="KW-1185">Reference proteome</keyword>
<evidence type="ECO:0000313" key="3">
    <source>
        <dbReference type="EMBL" id="OKH95596.1"/>
    </source>
</evidence>
<dbReference type="EMBL" id="LFBV01000001">
    <property type="protein sequence ID" value="OKH95596.1"/>
    <property type="molecule type" value="Genomic_DNA"/>
</dbReference>
<feature type="compositionally biased region" description="Basic residues" evidence="1">
    <location>
        <begin position="46"/>
        <end position="55"/>
    </location>
</feature>
<evidence type="ECO:0000256" key="1">
    <source>
        <dbReference type="SAM" id="MobiDB-lite"/>
    </source>
</evidence>
<keyword evidence="2" id="KW-1133">Transmembrane helix</keyword>
<protein>
    <submittedName>
        <fullName evidence="3">Uncharacterized protein</fullName>
    </submittedName>
</protein>
<dbReference type="AlphaFoldDB" id="A0A1Q4VCP8"/>
<dbReference type="RefSeq" id="WP_073782941.1">
    <property type="nucleotide sequence ID" value="NZ_LFBV01000001.1"/>
</dbReference>
<keyword evidence="2" id="KW-0812">Transmembrane</keyword>
<gene>
    <name evidence="3" type="ORF">AB852_01955</name>
</gene>
<evidence type="ECO:0000256" key="2">
    <source>
        <dbReference type="SAM" id="Phobius"/>
    </source>
</evidence>
<name>A0A1Q4VCP8_9ACTN</name>
<dbReference type="STRING" id="1048205.AB852_01955"/>
<proteinExistence type="predicted"/>
<feature type="compositionally biased region" description="Basic and acidic residues" evidence="1">
    <location>
        <begin position="60"/>
        <end position="80"/>
    </location>
</feature>